<keyword evidence="2" id="KW-0812">Transmembrane</keyword>
<dbReference type="AlphaFoldDB" id="A0A382HA53"/>
<protein>
    <recommendedName>
        <fullName evidence="3">GYF domain-containing protein</fullName>
    </recommendedName>
</protein>
<feature type="transmembrane region" description="Helical" evidence="2">
    <location>
        <begin position="139"/>
        <end position="164"/>
    </location>
</feature>
<dbReference type="SUPFAM" id="SSF55277">
    <property type="entry name" value="GYF domain"/>
    <property type="match status" value="1"/>
</dbReference>
<feature type="compositionally biased region" description="Low complexity" evidence="1">
    <location>
        <begin position="54"/>
        <end position="70"/>
    </location>
</feature>
<gene>
    <name evidence="4" type="ORF">METZ01_LOCUS236926</name>
</gene>
<organism evidence="4">
    <name type="scientific">marine metagenome</name>
    <dbReference type="NCBI Taxonomy" id="408172"/>
    <lineage>
        <taxon>unclassified sequences</taxon>
        <taxon>metagenomes</taxon>
        <taxon>ecological metagenomes</taxon>
    </lineage>
</organism>
<dbReference type="EMBL" id="UINC01060018">
    <property type="protein sequence ID" value="SVB84072.1"/>
    <property type="molecule type" value="Genomic_DNA"/>
</dbReference>
<evidence type="ECO:0000259" key="3">
    <source>
        <dbReference type="Pfam" id="PF14237"/>
    </source>
</evidence>
<dbReference type="InterPro" id="IPR035445">
    <property type="entry name" value="GYF-like_dom_sf"/>
</dbReference>
<proteinExistence type="predicted"/>
<dbReference type="Pfam" id="PF14237">
    <property type="entry name" value="GYF_2"/>
    <property type="match status" value="1"/>
</dbReference>
<keyword evidence="2" id="KW-1133">Transmembrane helix</keyword>
<feature type="transmembrane region" description="Helical" evidence="2">
    <location>
        <begin position="95"/>
        <end position="116"/>
    </location>
</feature>
<feature type="domain" description="GYF" evidence="3">
    <location>
        <begin position="12"/>
        <end position="62"/>
    </location>
</feature>
<accession>A0A382HA53</accession>
<feature type="region of interest" description="Disordered" evidence="1">
    <location>
        <begin position="37"/>
        <end position="83"/>
    </location>
</feature>
<reference evidence="4" key="1">
    <citation type="submission" date="2018-05" db="EMBL/GenBank/DDBJ databases">
        <authorList>
            <person name="Lanie J.A."/>
            <person name="Ng W.-L."/>
            <person name="Kazmierczak K.M."/>
            <person name="Andrzejewski T.M."/>
            <person name="Davidsen T.M."/>
            <person name="Wayne K.J."/>
            <person name="Tettelin H."/>
            <person name="Glass J.I."/>
            <person name="Rusch D."/>
            <person name="Podicherti R."/>
            <person name="Tsui H.-C.T."/>
            <person name="Winkler M.E."/>
        </authorList>
    </citation>
    <scope>NUCLEOTIDE SEQUENCE</scope>
</reference>
<dbReference type="InterPro" id="IPR025640">
    <property type="entry name" value="GYF_2"/>
</dbReference>
<evidence type="ECO:0000313" key="4">
    <source>
        <dbReference type="EMBL" id="SVB84072.1"/>
    </source>
</evidence>
<evidence type="ECO:0000256" key="1">
    <source>
        <dbReference type="SAM" id="MobiDB-lite"/>
    </source>
</evidence>
<sequence length="169" mass="18126">MRSQQGIIVIQYYFKTSDENEYGPLEQAQIRDWLGQGRMDGNSQVRSADSDDWSPLSSHPELSELLAPSRSTPPPPTTSSHADAIHYAPHRGAMILTFGILGIACCFPFGIAAWIMGNTDLAQIEAGMMDPSGKGTTNAGRICGIIGTILAIIGCGAQLLIIALDFSQM</sequence>
<keyword evidence="2" id="KW-0472">Membrane</keyword>
<evidence type="ECO:0000256" key="2">
    <source>
        <dbReference type="SAM" id="Phobius"/>
    </source>
</evidence>
<name>A0A382HA53_9ZZZZ</name>